<keyword evidence="5" id="KW-0418">Kinase</keyword>
<dbReference type="SMART" id="SM00073">
    <property type="entry name" value="HPT"/>
    <property type="match status" value="2"/>
</dbReference>
<dbReference type="Pfam" id="PF00072">
    <property type="entry name" value="Response_reg"/>
    <property type="match status" value="1"/>
</dbReference>
<dbReference type="Pfam" id="PF02895">
    <property type="entry name" value="H-kinase_dim"/>
    <property type="match status" value="1"/>
</dbReference>
<dbReference type="InterPro" id="IPR003594">
    <property type="entry name" value="HATPase_dom"/>
</dbReference>
<feature type="domain" description="HPt" evidence="10">
    <location>
        <begin position="2"/>
        <end position="108"/>
    </location>
</feature>
<dbReference type="SUPFAM" id="SSF47384">
    <property type="entry name" value="Homodimeric domain of signal transducing histidine kinase"/>
    <property type="match status" value="1"/>
</dbReference>
<dbReference type="InterPro" id="IPR036097">
    <property type="entry name" value="HisK_dim/P_sf"/>
</dbReference>
<name>A0ABV6B051_9DEIO</name>
<feature type="domain" description="Histidine kinase" evidence="8">
    <location>
        <begin position="515"/>
        <end position="651"/>
    </location>
</feature>
<keyword evidence="12" id="KW-1185">Reference proteome</keyword>
<protein>
    <recommendedName>
        <fullName evidence="2">histidine kinase</fullName>
        <ecNumber evidence="2">2.7.13.3</ecNumber>
    </recommendedName>
</protein>
<evidence type="ECO:0000313" key="12">
    <source>
        <dbReference type="Proteomes" id="UP001589733"/>
    </source>
</evidence>
<dbReference type="Gene3D" id="3.30.565.10">
    <property type="entry name" value="Histidine kinase-like ATPase, C-terminal domain"/>
    <property type="match status" value="1"/>
</dbReference>
<dbReference type="Gene3D" id="1.10.287.560">
    <property type="entry name" value="Histidine kinase CheA-like, homodimeric domain"/>
    <property type="match status" value="1"/>
</dbReference>
<dbReference type="InterPro" id="IPR002545">
    <property type="entry name" value="CheW-lke_dom"/>
</dbReference>
<dbReference type="SMART" id="SM00448">
    <property type="entry name" value="REC"/>
    <property type="match status" value="1"/>
</dbReference>
<evidence type="ECO:0000313" key="11">
    <source>
        <dbReference type="EMBL" id="MFB9993121.1"/>
    </source>
</evidence>
<dbReference type="CDD" id="cd00088">
    <property type="entry name" value="HPT"/>
    <property type="match status" value="2"/>
</dbReference>
<dbReference type="Pfam" id="PF02518">
    <property type="entry name" value="HATPase_c"/>
    <property type="match status" value="1"/>
</dbReference>
<dbReference type="PANTHER" id="PTHR43395">
    <property type="entry name" value="SENSOR HISTIDINE KINASE CHEA"/>
    <property type="match status" value="1"/>
</dbReference>
<reference evidence="11 12" key="1">
    <citation type="submission" date="2024-09" db="EMBL/GenBank/DDBJ databases">
        <authorList>
            <person name="Sun Q."/>
            <person name="Mori K."/>
        </authorList>
    </citation>
    <scope>NUCLEOTIDE SEQUENCE [LARGE SCALE GENOMIC DNA]</scope>
    <source>
        <strain evidence="11 12">JCM 13503</strain>
    </source>
</reference>
<dbReference type="EC" id="2.7.13.3" evidence="2"/>
<dbReference type="SMART" id="SM01231">
    <property type="entry name" value="H-kinase_dim"/>
    <property type="match status" value="1"/>
</dbReference>
<comment type="caution">
    <text evidence="11">The sequence shown here is derived from an EMBL/GenBank/DDBJ whole genome shotgun (WGS) entry which is preliminary data.</text>
</comment>
<dbReference type="InterPro" id="IPR005467">
    <property type="entry name" value="His_kinase_dom"/>
</dbReference>
<dbReference type="InterPro" id="IPR011006">
    <property type="entry name" value="CheY-like_superfamily"/>
</dbReference>
<dbReference type="InterPro" id="IPR001789">
    <property type="entry name" value="Sig_transdc_resp-reg_receiver"/>
</dbReference>
<evidence type="ECO:0000256" key="2">
    <source>
        <dbReference type="ARBA" id="ARBA00012438"/>
    </source>
</evidence>
<evidence type="ECO:0000259" key="8">
    <source>
        <dbReference type="PROSITE" id="PS50109"/>
    </source>
</evidence>
<dbReference type="SUPFAM" id="SSF50341">
    <property type="entry name" value="CheW-like"/>
    <property type="match status" value="1"/>
</dbReference>
<accession>A0ABV6B051</accession>
<dbReference type="Gene3D" id="3.40.50.2300">
    <property type="match status" value="1"/>
</dbReference>
<proteinExistence type="predicted"/>
<feature type="domain" description="Response regulatory" evidence="9">
    <location>
        <begin position="804"/>
        <end position="921"/>
    </location>
</feature>
<sequence>MDFTQTPELFESFLLDAWDALAQYDAALAQLDTNFTPELLQRLGLLAHRIKGTAALYGFPQMSSVAELAERLLDLQPDVQGEARQALSAFLERLGVCLQTALERVSGGAPEGELGLDFAHLGGTALLRALLTDHASAFTRHGSASSSPANLTHFRRLQADVWTYFAPEAREHLEALREGLTQITLDASDLQAVFRAAHTLKGSAYMVGFTPLGDLGHAMEDVLARVREGHLELGGEVVLRLLEGTELSERLLRGAEGEGADLTQALLQTRGRLAALLREDQAASEVEAAAQPSPEPASFSAVSAAPVAAPRAAVRVGTDKLDRLMDLVGQLAAGRSRLTHQLEAFTDFGQSLALSYARLMRTVTEFESQHLNPVLPLQAPARAGRGVRPGAVSGSGKAVNASVEELFADLEFDSYSDLNIVARSVAEMATDLGELQLRFDRQLTELRDEVGALGTLTRTLRNEVARARRVPFGQAATRLRRWARTRDGQKPFSLDVGGEGVEVDTQVLEALVDPLLHLVNNALTHGLELPERRAASGKAPEGRISVRARASGPFLEVEVTDDGAGLDVQAVRERAKALMTEADWLRVPESEWPNLIFLPGLSTAKEVTSEAGRGVGMDVVANNLRRLGGEVNVRTAAGTGTTLTLRVPLTQQMTDSLLLQVADLTIAVPTAAVRGLRRVLAEQIQGQQVSVDGELLRLIRLREFWGQAPLDEAGDASERQLAIIQAGTHQIAVEVDGFLGLEELTVRGDATRLAGRAEFVGAAQTANGSVALMLSPVGLGRVTEGQASGFTAPQATVPRVQRTRVLLVDDSVSVRRIVAKMLEEAGYNVVTASDGQEALDLLRLDSGFGALLTDLEMPRVSGYELLEEVRRRPATAMLPVMVMTTRAGDKHQQLATELGANAYFAKPIDRSGLLRRLVELTESP</sequence>
<feature type="modified residue" description="Phosphohistidine" evidence="6">
    <location>
        <position position="48"/>
    </location>
</feature>
<dbReference type="InterPro" id="IPR004105">
    <property type="entry name" value="CheA-like_dim"/>
</dbReference>
<evidence type="ECO:0000256" key="4">
    <source>
        <dbReference type="ARBA" id="ARBA00022679"/>
    </source>
</evidence>
<evidence type="ECO:0000256" key="1">
    <source>
        <dbReference type="ARBA" id="ARBA00000085"/>
    </source>
</evidence>
<dbReference type="SUPFAM" id="SSF52172">
    <property type="entry name" value="CheY-like"/>
    <property type="match status" value="1"/>
</dbReference>
<evidence type="ECO:0000259" key="10">
    <source>
        <dbReference type="PROSITE" id="PS50894"/>
    </source>
</evidence>
<feature type="modified residue" description="Phosphohistidine" evidence="6">
    <location>
        <position position="198"/>
    </location>
</feature>
<evidence type="ECO:0000259" key="9">
    <source>
        <dbReference type="PROSITE" id="PS50110"/>
    </source>
</evidence>
<dbReference type="SUPFAM" id="SSF55874">
    <property type="entry name" value="ATPase domain of HSP90 chaperone/DNA topoisomerase II/histidine kinase"/>
    <property type="match status" value="1"/>
</dbReference>
<dbReference type="PANTHER" id="PTHR43395:SF8">
    <property type="entry name" value="HISTIDINE KINASE"/>
    <property type="match status" value="1"/>
</dbReference>
<dbReference type="PROSITE" id="PS50894">
    <property type="entry name" value="HPT"/>
    <property type="match status" value="2"/>
</dbReference>
<evidence type="ECO:0000256" key="6">
    <source>
        <dbReference type="PROSITE-ProRule" id="PRU00110"/>
    </source>
</evidence>
<dbReference type="PROSITE" id="PS50109">
    <property type="entry name" value="HIS_KIN"/>
    <property type="match status" value="1"/>
</dbReference>
<dbReference type="InterPro" id="IPR051315">
    <property type="entry name" value="Bact_Chemotaxis_CheA"/>
</dbReference>
<organism evidence="11 12">
    <name type="scientific">Deinococcus oregonensis</name>
    <dbReference type="NCBI Taxonomy" id="1805970"/>
    <lineage>
        <taxon>Bacteria</taxon>
        <taxon>Thermotogati</taxon>
        <taxon>Deinococcota</taxon>
        <taxon>Deinococci</taxon>
        <taxon>Deinococcales</taxon>
        <taxon>Deinococcaceae</taxon>
        <taxon>Deinococcus</taxon>
    </lineage>
</organism>
<evidence type="ECO:0000256" key="5">
    <source>
        <dbReference type="ARBA" id="ARBA00022777"/>
    </source>
</evidence>
<dbReference type="SUPFAM" id="SSF47226">
    <property type="entry name" value="Histidine-containing phosphotransfer domain, HPT domain"/>
    <property type="match status" value="2"/>
</dbReference>
<gene>
    <name evidence="11" type="ORF">ACFFLM_14205</name>
</gene>
<dbReference type="InterPro" id="IPR036890">
    <property type="entry name" value="HATPase_C_sf"/>
</dbReference>
<keyword evidence="4" id="KW-0808">Transferase</keyword>
<feature type="domain" description="HPt" evidence="10">
    <location>
        <begin position="154"/>
        <end position="255"/>
    </location>
</feature>
<comment type="catalytic activity">
    <reaction evidence="1">
        <text>ATP + protein L-histidine = ADP + protein N-phospho-L-histidine.</text>
        <dbReference type="EC" id="2.7.13.3"/>
    </reaction>
</comment>
<dbReference type="InterPro" id="IPR004358">
    <property type="entry name" value="Sig_transdc_His_kin-like_C"/>
</dbReference>
<evidence type="ECO:0000256" key="7">
    <source>
        <dbReference type="PROSITE-ProRule" id="PRU00169"/>
    </source>
</evidence>
<dbReference type="EMBL" id="JBHLYR010000045">
    <property type="protein sequence ID" value="MFB9993121.1"/>
    <property type="molecule type" value="Genomic_DNA"/>
</dbReference>
<dbReference type="RefSeq" id="WP_380011319.1">
    <property type="nucleotide sequence ID" value="NZ_JBHLYR010000045.1"/>
</dbReference>
<feature type="modified residue" description="4-aspartylphosphate" evidence="7">
    <location>
        <position position="854"/>
    </location>
</feature>
<dbReference type="Pfam" id="PF01584">
    <property type="entry name" value="CheW"/>
    <property type="match status" value="1"/>
</dbReference>
<dbReference type="Proteomes" id="UP001589733">
    <property type="component" value="Unassembled WGS sequence"/>
</dbReference>
<dbReference type="SMART" id="SM00387">
    <property type="entry name" value="HATPase_c"/>
    <property type="match status" value="1"/>
</dbReference>
<dbReference type="Pfam" id="PF01627">
    <property type="entry name" value="Hpt"/>
    <property type="match status" value="2"/>
</dbReference>
<dbReference type="PRINTS" id="PR00344">
    <property type="entry name" value="BCTRLSENSOR"/>
</dbReference>
<keyword evidence="3 7" id="KW-0597">Phosphoprotein</keyword>
<dbReference type="InterPro" id="IPR036061">
    <property type="entry name" value="CheW-like_dom_sf"/>
</dbReference>
<dbReference type="InterPro" id="IPR036641">
    <property type="entry name" value="HPT_dom_sf"/>
</dbReference>
<dbReference type="PROSITE" id="PS50110">
    <property type="entry name" value="RESPONSE_REGULATORY"/>
    <property type="match status" value="1"/>
</dbReference>
<dbReference type="InterPro" id="IPR037006">
    <property type="entry name" value="CheA-like_homodim_sf"/>
</dbReference>
<evidence type="ECO:0000256" key="3">
    <source>
        <dbReference type="ARBA" id="ARBA00022553"/>
    </source>
</evidence>
<dbReference type="Gene3D" id="1.20.120.160">
    <property type="entry name" value="HPT domain"/>
    <property type="match status" value="2"/>
</dbReference>
<dbReference type="InterPro" id="IPR008207">
    <property type="entry name" value="Sig_transdc_His_kin_Hpt_dom"/>
</dbReference>
<dbReference type="SMART" id="SM00260">
    <property type="entry name" value="CheW"/>
    <property type="match status" value="1"/>
</dbReference>